<evidence type="ECO:0000256" key="1">
    <source>
        <dbReference type="SAM" id="Phobius"/>
    </source>
</evidence>
<keyword evidence="1" id="KW-0472">Membrane</keyword>
<proteinExistence type="predicted"/>
<dbReference type="CDD" id="cd09846">
    <property type="entry name" value="DUF1312"/>
    <property type="match status" value="1"/>
</dbReference>
<reference evidence="3" key="1">
    <citation type="submission" date="2012-02" db="EMBL/GenBank/DDBJ databases">
        <title>The complete genome of Halobacteroides halobius DSM 5150.</title>
        <authorList>
            <person name="Lucas S."/>
            <person name="Copeland A."/>
            <person name="Lapidus A."/>
            <person name="Glavina del Rio T."/>
            <person name="Dalin E."/>
            <person name="Tice H."/>
            <person name="Bruce D."/>
            <person name="Goodwin L."/>
            <person name="Pitluck S."/>
            <person name="Peters L."/>
            <person name="Mikhailova N."/>
            <person name="Gu W."/>
            <person name="Kyrpides N."/>
            <person name="Mavromatis K."/>
            <person name="Ivanova N."/>
            <person name="Brettin T."/>
            <person name="Detter J.C."/>
            <person name="Han C."/>
            <person name="Larimer F."/>
            <person name="Land M."/>
            <person name="Hauser L."/>
            <person name="Markowitz V."/>
            <person name="Cheng J.-F."/>
            <person name="Hugenholtz P."/>
            <person name="Woyke T."/>
            <person name="Wu D."/>
            <person name="Tindall B."/>
            <person name="Pomrenke H."/>
            <person name="Brambilla E."/>
            <person name="Klenk H.-P."/>
            <person name="Eisen J.A."/>
        </authorList>
    </citation>
    <scope>NUCLEOTIDE SEQUENCE [LARGE SCALE GENOMIC DNA]</scope>
    <source>
        <strain evidence="3">ATCC 35273 / DSM 5150 / MD-1</strain>
    </source>
</reference>
<dbReference type="eggNOG" id="COG5341">
    <property type="taxonomic scope" value="Bacteria"/>
</dbReference>
<dbReference type="HOGENOM" id="CLU_130936_0_0_9"/>
<dbReference type="EMBL" id="CP003359">
    <property type="protein sequence ID" value="AGB40736.1"/>
    <property type="molecule type" value="Genomic_DNA"/>
</dbReference>
<accession>L0K6T5</accession>
<sequence>MTKKLGLNKLNQLMTVADKIVALIVLSVSIMLIFLTPKIIAGETSGAKEVVVTLDQQEIARYPLTNNQQLKRIKFEFTIKGKEYQGVLRMKEGKVRLERLSSEISPLPIHAQMGWISKPYEMIVSMPVKLTVTIEGQKKSKQSVDIRTF</sequence>
<dbReference type="RefSeq" id="WP_015326461.1">
    <property type="nucleotide sequence ID" value="NC_019978.1"/>
</dbReference>
<dbReference type="Gene3D" id="2.60.320.10">
    <property type="entry name" value="N-utilization substance G protein NusG, insert domain"/>
    <property type="match status" value="1"/>
</dbReference>
<name>L0K6T5_HALHC</name>
<dbReference type="Pfam" id="PF07009">
    <property type="entry name" value="NusG_II"/>
    <property type="match status" value="1"/>
</dbReference>
<dbReference type="OrthoDB" id="47603at2"/>
<dbReference type="AlphaFoldDB" id="L0K6T5"/>
<organism evidence="2 3">
    <name type="scientific">Halobacteroides halobius (strain ATCC 35273 / DSM 5150 / MD-1)</name>
    <dbReference type="NCBI Taxonomy" id="748449"/>
    <lineage>
        <taxon>Bacteria</taxon>
        <taxon>Bacillati</taxon>
        <taxon>Bacillota</taxon>
        <taxon>Clostridia</taxon>
        <taxon>Halanaerobiales</taxon>
        <taxon>Halobacteroidaceae</taxon>
        <taxon>Halobacteroides</taxon>
    </lineage>
</organism>
<feature type="transmembrane region" description="Helical" evidence="1">
    <location>
        <begin position="20"/>
        <end position="40"/>
    </location>
</feature>
<keyword evidence="1" id="KW-1133">Transmembrane helix</keyword>
<keyword evidence="1" id="KW-0812">Transmembrane</keyword>
<gene>
    <name evidence="2" type="ordered locus">Halha_0764</name>
</gene>
<dbReference type="KEGG" id="hhl:Halha_0764"/>
<dbReference type="Proteomes" id="UP000010880">
    <property type="component" value="Chromosome"/>
</dbReference>
<keyword evidence="3" id="KW-1185">Reference proteome</keyword>
<evidence type="ECO:0000313" key="2">
    <source>
        <dbReference type="EMBL" id="AGB40736.1"/>
    </source>
</evidence>
<protein>
    <submittedName>
        <fullName evidence="2">Uncharacterized protein</fullName>
    </submittedName>
</protein>
<evidence type="ECO:0000313" key="3">
    <source>
        <dbReference type="Proteomes" id="UP000010880"/>
    </source>
</evidence>
<dbReference type="STRING" id="748449.Halha_0764"/>
<dbReference type="InterPro" id="IPR038690">
    <property type="entry name" value="NusG_2_sf"/>
</dbReference>